<dbReference type="Proteomes" id="UP001140511">
    <property type="component" value="Unassembled WGS sequence"/>
</dbReference>
<gene>
    <name evidence="2" type="ORF">T069G_11187</name>
</gene>
<dbReference type="PANTHER" id="PTHR37017:SF11">
    <property type="entry name" value="ESTERASE_LIPASE_THIOESTERASE DOMAIN-CONTAINING PROTEIN"/>
    <property type="match status" value="1"/>
</dbReference>
<name>A0A9W9E1D9_9HYPO</name>
<dbReference type="InterPro" id="IPR052897">
    <property type="entry name" value="Sec-Metab_Biosynth_Hydrolase"/>
</dbReference>
<feature type="domain" description="AB hydrolase-1" evidence="1">
    <location>
        <begin position="10"/>
        <end position="215"/>
    </location>
</feature>
<dbReference type="InterPro" id="IPR029058">
    <property type="entry name" value="AB_hydrolase_fold"/>
</dbReference>
<evidence type="ECO:0000259" key="1">
    <source>
        <dbReference type="Pfam" id="PF12697"/>
    </source>
</evidence>
<comment type="caution">
    <text evidence="2">The sequence shown here is derived from an EMBL/GenBank/DDBJ whole genome shotgun (WGS) entry which is preliminary data.</text>
</comment>
<dbReference type="RefSeq" id="XP_056023266.1">
    <property type="nucleotide sequence ID" value="XM_056178392.1"/>
</dbReference>
<protein>
    <recommendedName>
        <fullName evidence="1">AB hydrolase-1 domain-containing protein</fullName>
    </recommendedName>
</protein>
<dbReference type="Gene3D" id="3.40.50.1820">
    <property type="entry name" value="alpha/beta hydrolase"/>
    <property type="match status" value="2"/>
</dbReference>
<proteinExistence type="predicted"/>
<dbReference type="GeneID" id="80873080"/>
<sequence>MASDVPKPTVVLVHGAFEDGSIWKGVIQQLQRAGYPVIVFGNPLRGVHVDAAFLQSMLDRIDGPAGGEEKVRALVYAGSILPEAGEAPSVLIERFPGSSFLTSTDVVQYTLPDGTSGAYLLYQAEKFHSQVAADVSESEAALLLATQRPMDRLCLTEAPTVAAWKNLPTWQIITTEDLAIPLAEQKFEADRARSHFVEVDASHAVTVSNPGVVAHVIEQAARSLWH</sequence>
<dbReference type="Pfam" id="PF12697">
    <property type="entry name" value="Abhydrolase_6"/>
    <property type="match status" value="1"/>
</dbReference>
<accession>A0A9W9E1D9</accession>
<evidence type="ECO:0000313" key="3">
    <source>
        <dbReference type="Proteomes" id="UP001140511"/>
    </source>
</evidence>
<dbReference type="PANTHER" id="PTHR37017">
    <property type="entry name" value="AB HYDROLASE-1 DOMAIN-CONTAINING PROTEIN-RELATED"/>
    <property type="match status" value="1"/>
</dbReference>
<keyword evidence="3" id="KW-1185">Reference proteome</keyword>
<organism evidence="2 3">
    <name type="scientific">Trichoderma breve</name>
    <dbReference type="NCBI Taxonomy" id="2034170"/>
    <lineage>
        <taxon>Eukaryota</taxon>
        <taxon>Fungi</taxon>
        <taxon>Dikarya</taxon>
        <taxon>Ascomycota</taxon>
        <taxon>Pezizomycotina</taxon>
        <taxon>Sordariomycetes</taxon>
        <taxon>Hypocreomycetidae</taxon>
        <taxon>Hypocreales</taxon>
        <taxon>Hypocreaceae</taxon>
        <taxon>Trichoderma</taxon>
    </lineage>
</organism>
<evidence type="ECO:0000313" key="2">
    <source>
        <dbReference type="EMBL" id="KAJ4854208.1"/>
    </source>
</evidence>
<dbReference type="AlphaFoldDB" id="A0A9W9E1D9"/>
<dbReference type="InterPro" id="IPR000073">
    <property type="entry name" value="AB_hydrolase_1"/>
</dbReference>
<dbReference type="SUPFAM" id="SSF53474">
    <property type="entry name" value="alpha/beta-Hydrolases"/>
    <property type="match status" value="1"/>
</dbReference>
<reference evidence="2" key="1">
    <citation type="submission" date="2022-09" db="EMBL/GenBank/DDBJ databases">
        <title>Chromosome-level assembly of Trichoderma breve T069, a fungus used in development of biopesticide product.</title>
        <authorList>
            <person name="Lin R."/>
            <person name="Liu T."/>
        </authorList>
    </citation>
    <scope>NUCLEOTIDE SEQUENCE</scope>
    <source>
        <strain evidence="2">T069</strain>
    </source>
</reference>
<dbReference type="EMBL" id="JAOPEN010000008">
    <property type="protein sequence ID" value="KAJ4854208.1"/>
    <property type="molecule type" value="Genomic_DNA"/>
</dbReference>